<evidence type="ECO:0000256" key="2">
    <source>
        <dbReference type="SAM" id="SignalP"/>
    </source>
</evidence>
<dbReference type="Pfam" id="PF13205">
    <property type="entry name" value="Big_5"/>
    <property type="match status" value="1"/>
</dbReference>
<dbReference type="Pfam" id="PF09912">
    <property type="entry name" value="DUF2141"/>
    <property type="match status" value="1"/>
</dbReference>
<dbReference type="InterPro" id="IPR032812">
    <property type="entry name" value="SbsA_Ig"/>
</dbReference>
<keyword evidence="5" id="KW-1185">Reference proteome</keyword>
<feature type="chain" id="PRO_5045911557" evidence="2">
    <location>
        <begin position="23"/>
        <end position="537"/>
    </location>
</feature>
<dbReference type="EMBL" id="JACXXH010000003">
    <property type="protein sequence ID" value="MBD3863355.1"/>
    <property type="molecule type" value="Genomic_DNA"/>
</dbReference>
<proteinExistence type="predicted"/>
<accession>A0ABR8LXY2</accession>
<dbReference type="InterPro" id="IPR018673">
    <property type="entry name" value="DUF2141"/>
</dbReference>
<sequence length="537" mass="61786">MQNRLLNFCFLCAIAFSFINCANRGNITGGEKDITPPKITKTFPKNYSTNFNSKEIRIYFDEYIKIKNLSKQLIISPPMDITPEITPLGSSSDYIKIKIFDTLKPNTTYAFNFGNSIVDNNEENPYTYYKYVFSTGDYIDSLKVKGKVMDALNRTTDPFISVNLYEVDSTYTDSVVYKKNPKYVTNTLDSTTNFTLENLKAGTYKLLALKDNNSNNKFDQKTDKIGFHEEYITVSTDSSAFYELKLFKEEINYKAYKPKLVSGEKIAFGFEGKDYKNISIDLLSDVPADYTSSYFKDQATDSLNYFYKPKLEVDSLVFKVSYKTKIDTFTVRIKDNKKDSLLLKATPNSNIDFIETLKISANIPITKFDKNQISIMDKDSTDVAFTTKLDTFQNTIEVLFDKKEDNKYKVRLLPNAVTDFFDNTNDTLNFNLSTVKASSLGNVRVNIKNGVYPLIVQLVDDKNEVKYEKYTTKPEPLDFFLVKPNKYYIRAIFDTNKNKTYDTGVYLTATKPERVSYSDKPIEVRVGWDLIEEFILK</sequence>
<reference evidence="4 5" key="1">
    <citation type="submission" date="2020-09" db="EMBL/GenBank/DDBJ databases">
        <title>Bacillus nautilus sp. nov., Chryseoglobus crepusculi sp. nov, and Psychrobacter noctis sp. nov., isolated from deep-sea sponges from the equatorial Atlantic.</title>
        <authorList>
            <person name="Stennett H.L."/>
            <person name="Williams S.E."/>
        </authorList>
    </citation>
    <scope>NUCLEOTIDE SEQUENCE [LARGE SCALE GENOMIC DNA]</scope>
    <source>
        <strain evidence="4 5">28M-24</strain>
    </source>
</reference>
<evidence type="ECO:0000256" key="1">
    <source>
        <dbReference type="ARBA" id="ARBA00022729"/>
    </source>
</evidence>
<name>A0ABR8LXY2_9FLAO</name>
<comment type="caution">
    <text evidence="4">The sequence shown here is derived from an EMBL/GenBank/DDBJ whole genome shotgun (WGS) entry which is preliminary data.</text>
</comment>
<protein>
    <submittedName>
        <fullName evidence="4">Ig-like domain-containing protein</fullName>
    </submittedName>
</protein>
<evidence type="ECO:0000313" key="4">
    <source>
        <dbReference type="EMBL" id="MBD3863355.1"/>
    </source>
</evidence>
<dbReference type="Proteomes" id="UP000627521">
    <property type="component" value="Unassembled WGS sequence"/>
</dbReference>
<evidence type="ECO:0000259" key="3">
    <source>
        <dbReference type="Pfam" id="PF13205"/>
    </source>
</evidence>
<organism evidence="4 5">
    <name type="scientific">Olleya marilimosa</name>
    <dbReference type="NCBI Taxonomy" id="272164"/>
    <lineage>
        <taxon>Bacteria</taxon>
        <taxon>Pseudomonadati</taxon>
        <taxon>Bacteroidota</taxon>
        <taxon>Flavobacteriia</taxon>
        <taxon>Flavobacteriales</taxon>
        <taxon>Flavobacteriaceae</taxon>
    </lineage>
</organism>
<keyword evidence="1 2" id="KW-0732">Signal</keyword>
<feature type="signal peptide" evidence="2">
    <location>
        <begin position="1"/>
        <end position="22"/>
    </location>
</feature>
<evidence type="ECO:0000313" key="5">
    <source>
        <dbReference type="Proteomes" id="UP000627521"/>
    </source>
</evidence>
<feature type="domain" description="SbsA Ig-like" evidence="3">
    <location>
        <begin position="33"/>
        <end position="135"/>
    </location>
</feature>
<gene>
    <name evidence="4" type="ORF">IEG06_07810</name>
</gene>